<dbReference type="Proteomes" id="UP001150830">
    <property type="component" value="Unassembled WGS sequence"/>
</dbReference>
<dbReference type="RefSeq" id="WP_283174140.1">
    <property type="nucleotide sequence ID" value="NZ_JAPNOA010000029.1"/>
</dbReference>
<dbReference type="InterPro" id="IPR003892">
    <property type="entry name" value="CUE"/>
</dbReference>
<dbReference type="GO" id="GO:0043130">
    <property type="term" value="F:ubiquitin binding"/>
    <property type="evidence" value="ECO:0007669"/>
    <property type="project" value="InterPro"/>
</dbReference>
<evidence type="ECO:0000259" key="1">
    <source>
        <dbReference type="Pfam" id="PF02845"/>
    </source>
</evidence>
<evidence type="ECO:0000313" key="2">
    <source>
        <dbReference type="EMBL" id="MCY0965930.1"/>
    </source>
</evidence>
<evidence type="ECO:0000313" key="3">
    <source>
        <dbReference type="Proteomes" id="UP001150830"/>
    </source>
</evidence>
<organism evidence="2 3">
    <name type="scientific">Parathalassolituus penaei</name>
    <dbReference type="NCBI Taxonomy" id="2997323"/>
    <lineage>
        <taxon>Bacteria</taxon>
        <taxon>Pseudomonadati</taxon>
        <taxon>Pseudomonadota</taxon>
        <taxon>Gammaproteobacteria</taxon>
        <taxon>Oceanospirillales</taxon>
        <taxon>Oceanospirillaceae</taxon>
        <taxon>Parathalassolituus</taxon>
    </lineage>
</organism>
<feature type="domain" description="CUE" evidence="1">
    <location>
        <begin position="34"/>
        <end position="55"/>
    </location>
</feature>
<dbReference type="Pfam" id="PF02845">
    <property type="entry name" value="CUE"/>
    <property type="match status" value="1"/>
</dbReference>
<keyword evidence="3" id="KW-1185">Reference proteome</keyword>
<gene>
    <name evidence="2" type="ORF">OUO13_12090</name>
</gene>
<sequence length="110" mass="12219">MKASKLLEHWGREFGEPLSDTTYQLPLNVKDAAQIEALLEMFPGLTAEQILRDLVSAALHDLAGSLPYVAGNKVVARDEEGFPVYEDVGPTPQFLALTRKHLGELNRNHH</sequence>
<proteinExistence type="predicted"/>
<name>A0A9X3IT50_9GAMM</name>
<protein>
    <submittedName>
        <fullName evidence="2">Pilin assembly protein</fullName>
    </submittedName>
</protein>
<dbReference type="AlphaFoldDB" id="A0A9X3IT50"/>
<accession>A0A9X3IT50</accession>
<comment type="caution">
    <text evidence="2">The sequence shown here is derived from an EMBL/GenBank/DDBJ whole genome shotgun (WGS) entry which is preliminary data.</text>
</comment>
<dbReference type="EMBL" id="JAPNOA010000029">
    <property type="protein sequence ID" value="MCY0965930.1"/>
    <property type="molecule type" value="Genomic_DNA"/>
</dbReference>
<reference evidence="2" key="1">
    <citation type="submission" date="2022-11" db="EMBL/GenBank/DDBJ databases">
        <title>Parathalassolutuus dongxingensis gen. nov., sp. nov., a novel member of family Oceanospirillaceae isolated from a coastal shrimp pond in Guangxi, China.</title>
        <authorList>
            <person name="Chen H."/>
        </authorList>
    </citation>
    <scope>NUCLEOTIDE SEQUENCE</scope>
    <source>
        <strain evidence="2">G-43</strain>
    </source>
</reference>